<dbReference type="Gene3D" id="3.20.20.80">
    <property type="entry name" value="Glycosidases"/>
    <property type="match status" value="1"/>
</dbReference>
<dbReference type="CDD" id="cd11576">
    <property type="entry name" value="GH99_GH71_like_2"/>
    <property type="match status" value="1"/>
</dbReference>
<feature type="compositionally biased region" description="Low complexity" evidence="1">
    <location>
        <begin position="768"/>
        <end position="785"/>
    </location>
</feature>
<feature type="compositionally biased region" description="Low complexity" evidence="1">
    <location>
        <begin position="895"/>
        <end position="906"/>
    </location>
</feature>
<proteinExistence type="predicted"/>
<evidence type="ECO:0008006" key="4">
    <source>
        <dbReference type="Google" id="ProtNLM"/>
    </source>
</evidence>
<feature type="compositionally biased region" description="Low complexity" evidence="1">
    <location>
        <begin position="710"/>
        <end position="725"/>
    </location>
</feature>
<evidence type="ECO:0000313" key="3">
    <source>
        <dbReference type="Proteomes" id="UP000027265"/>
    </source>
</evidence>
<feature type="compositionally biased region" description="Polar residues" evidence="1">
    <location>
        <begin position="735"/>
        <end position="750"/>
    </location>
</feature>
<evidence type="ECO:0000256" key="1">
    <source>
        <dbReference type="SAM" id="MobiDB-lite"/>
    </source>
</evidence>
<feature type="compositionally biased region" description="Polar residues" evidence="1">
    <location>
        <begin position="677"/>
        <end position="708"/>
    </location>
</feature>
<dbReference type="Proteomes" id="UP000027265">
    <property type="component" value="Unassembled WGS sequence"/>
</dbReference>
<reference evidence="3" key="1">
    <citation type="journal article" date="2014" name="Proc. Natl. Acad. Sci. U.S.A.">
        <title>Extensive sampling of basidiomycete genomes demonstrates inadequacy of the white-rot/brown-rot paradigm for wood decay fungi.</title>
        <authorList>
            <person name="Riley R."/>
            <person name="Salamov A.A."/>
            <person name="Brown D.W."/>
            <person name="Nagy L.G."/>
            <person name="Floudas D."/>
            <person name="Held B.W."/>
            <person name="Levasseur A."/>
            <person name="Lombard V."/>
            <person name="Morin E."/>
            <person name="Otillar R."/>
            <person name="Lindquist E.A."/>
            <person name="Sun H."/>
            <person name="LaButti K.M."/>
            <person name="Schmutz J."/>
            <person name="Jabbour D."/>
            <person name="Luo H."/>
            <person name="Baker S.E."/>
            <person name="Pisabarro A.G."/>
            <person name="Walton J.D."/>
            <person name="Blanchette R.A."/>
            <person name="Henrissat B."/>
            <person name="Martin F."/>
            <person name="Cullen D."/>
            <person name="Hibbett D.S."/>
            <person name="Grigoriev I.V."/>
        </authorList>
    </citation>
    <scope>NUCLEOTIDE SEQUENCE [LARGE SCALE GENOMIC DNA]</scope>
    <source>
        <strain evidence="3">MUCL 33604</strain>
    </source>
</reference>
<keyword evidence="3" id="KW-1185">Reference proteome</keyword>
<organism evidence="2 3">
    <name type="scientific">Jaapia argillacea MUCL 33604</name>
    <dbReference type="NCBI Taxonomy" id="933084"/>
    <lineage>
        <taxon>Eukaryota</taxon>
        <taxon>Fungi</taxon>
        <taxon>Dikarya</taxon>
        <taxon>Basidiomycota</taxon>
        <taxon>Agaricomycotina</taxon>
        <taxon>Agaricomycetes</taxon>
        <taxon>Agaricomycetidae</taxon>
        <taxon>Jaapiales</taxon>
        <taxon>Jaapiaceae</taxon>
        <taxon>Jaapia</taxon>
    </lineage>
</organism>
<gene>
    <name evidence="2" type="ORF">JAAARDRAFT_39673</name>
</gene>
<sequence length="1031" mass="112026">MSMLQVAGKVLRRADPSTIQDKFLVGYQGWFTCPGDGEPVGPGHHGWLHWFNYPVPHGGHPNTDLWPDTSEYTPSELYPATGLEYQNGEQAYLFSSRNPLTVQRHFHWMALHGVDGAFLQRFAGQCDVEAGNEGIRRIRDEVGDRVREAAEKEGRVFAIMYDVTDVPVNRIQRVIEQDWQHLVQRKGILNSPNYLKEKGKPVIAIWGFGFEGRGYPPSMVRAITSHLRNVTPGGAYLIAGVPAHWRTSVSDADPDPEWVNVWVEEFDALSPWTVGRYGTEDDADRFAEEKIKGDVELLKKRADSGKKKVDYMPVVLPGGSGYNTSEGNWGFNGIPRNGGRFLWRQLWNIRRQGIRIIYGAMWDEYDEGTAFLPVVPYKRLLPKSDKFRFLALDEDGHDLSPDWYMRICCFAVEGLRGERIIHETFPSKELQDYWATRPRYEDPSKDKEAGASGSGGADSYQTWLAGQAEKEKDEPPPPPYSLEAEERQSQSAQSTQSAQAPPPVQLASRPSVSAQPVATNPPRTELGAGAPPVPQSSRPGLQYSASLSRPAHSTPSEVGPNPYAPVRHDSTRPGELQYSSSLSRPPPSTPTDAGANMYPAPIDASRPAGLQYSNSLSRPPPSTPTVSMYPNSMDAYRPAGLQYSSSLSRPPHSNPAEMGGASTFPPAPVESHRPSGLQYSASLSRIEQSSGGCSSVENDLNRRQTVSHHPSPGYPGSSSPSGMGPDAMAALSADFSRQSSISPHSDTQARPQPPGSLGAPSPERRPSPGHSPSHESQPSSPWRQPQWPPAEWNVPPPHTGPGPSHGYPGQPAANSSGYGPPFLAPAQGPAPHPHSPFAFPSPSQGPGYTHPGSQPSPPMQSSYNPPPRQGEGYFPTPHPGVGGFFGGPSPPHSPPQQTQQWPYQPYNQPPPRPGSNAPHRQDSNNYPYGSSSPFPQPYSPGPSSNAPGFPGSYPQSPPLHPQGYAAQRPPQQPQQQMQPQGPAAPILSAAPVRYALNTVDKLAGAGTGDRIGGAVDSLAQTSSKFFKKFTK</sequence>
<feature type="compositionally biased region" description="Polar residues" evidence="1">
    <location>
        <begin position="923"/>
        <end position="933"/>
    </location>
</feature>
<name>A0A067PRL0_9AGAM</name>
<accession>A0A067PRL0</accession>
<feature type="compositionally biased region" description="Polar residues" evidence="1">
    <location>
        <begin position="535"/>
        <end position="556"/>
    </location>
</feature>
<feature type="compositionally biased region" description="Low complexity" evidence="1">
    <location>
        <begin position="961"/>
        <end position="985"/>
    </location>
</feature>
<evidence type="ECO:0000313" key="2">
    <source>
        <dbReference type="EMBL" id="KDQ52956.1"/>
    </source>
</evidence>
<feature type="compositionally biased region" description="Low complexity" evidence="1">
    <location>
        <begin position="489"/>
        <end position="499"/>
    </location>
</feature>
<protein>
    <recommendedName>
        <fullName evidence="4">Xylosidase/arabinosidase</fullName>
    </recommendedName>
</protein>
<feature type="compositionally biased region" description="Pro residues" evidence="1">
    <location>
        <begin position="854"/>
        <end position="868"/>
    </location>
</feature>
<dbReference type="HOGENOM" id="CLU_013292_0_0_1"/>
<feature type="compositionally biased region" description="Basic and acidic residues" evidence="1">
    <location>
        <begin position="439"/>
        <end position="449"/>
    </location>
</feature>
<feature type="region of interest" description="Disordered" evidence="1">
    <location>
        <begin position="439"/>
        <end position="986"/>
    </location>
</feature>
<dbReference type="EMBL" id="KL197736">
    <property type="protein sequence ID" value="KDQ52956.1"/>
    <property type="molecule type" value="Genomic_DNA"/>
</dbReference>
<feature type="compositionally biased region" description="Polar residues" evidence="1">
    <location>
        <begin position="508"/>
        <end position="522"/>
    </location>
</feature>
<dbReference type="OrthoDB" id="2589715at2759"/>
<dbReference type="InParanoid" id="A0A067PRL0"/>
<dbReference type="AlphaFoldDB" id="A0A067PRL0"/>
<dbReference type="STRING" id="933084.A0A067PRL0"/>